<evidence type="ECO:0000256" key="16">
    <source>
        <dbReference type="ARBA" id="ARBA00023170"/>
    </source>
</evidence>
<dbReference type="Gene3D" id="3.80.10.10">
    <property type="entry name" value="Ribonuclease Inhibitor"/>
    <property type="match status" value="1"/>
</dbReference>
<evidence type="ECO:0000256" key="15">
    <source>
        <dbReference type="ARBA" id="ARBA00023136"/>
    </source>
</evidence>
<evidence type="ECO:0000256" key="7">
    <source>
        <dbReference type="ARBA" id="ARBA00022679"/>
    </source>
</evidence>
<evidence type="ECO:0000256" key="19">
    <source>
        <dbReference type="ARBA" id="ARBA00048679"/>
    </source>
</evidence>
<dbReference type="InterPro" id="IPR013210">
    <property type="entry name" value="LRR_N_plant-typ"/>
</dbReference>
<evidence type="ECO:0000256" key="11">
    <source>
        <dbReference type="ARBA" id="ARBA00022741"/>
    </source>
</evidence>
<evidence type="ECO:0000256" key="18">
    <source>
        <dbReference type="ARBA" id="ARBA00047899"/>
    </source>
</evidence>
<reference evidence="25" key="3">
    <citation type="submission" date="2018-08" db="UniProtKB">
        <authorList>
            <consortium name="EnsemblPlants"/>
        </authorList>
    </citation>
    <scope>IDENTIFICATION</scope>
    <source>
        <strain evidence="25">cv. Bd21</strain>
    </source>
</reference>
<dbReference type="PANTHER" id="PTHR48006:SF102">
    <property type="entry name" value="LEUCINE-RICH REPEAT-CONTAINING PROTEIN DDB_G0281931-RELATED"/>
    <property type="match status" value="1"/>
</dbReference>
<dbReference type="GO" id="GO:0004675">
    <property type="term" value="F:transmembrane receptor protein serine/threonine kinase activity"/>
    <property type="evidence" value="ECO:0000318"/>
    <property type="project" value="GO_Central"/>
</dbReference>
<comment type="similarity">
    <text evidence="2">Belongs to the protein kinase superfamily. Ser/Thr protein kinase family.</text>
</comment>
<comment type="catalytic activity">
    <reaction evidence="19">
        <text>L-seryl-[protein] + ATP = O-phospho-L-seryl-[protein] + ADP + H(+)</text>
        <dbReference type="Rhea" id="RHEA:17989"/>
        <dbReference type="Rhea" id="RHEA-COMP:9863"/>
        <dbReference type="Rhea" id="RHEA-COMP:11604"/>
        <dbReference type="ChEBI" id="CHEBI:15378"/>
        <dbReference type="ChEBI" id="CHEBI:29999"/>
        <dbReference type="ChEBI" id="CHEBI:30616"/>
        <dbReference type="ChEBI" id="CHEBI:83421"/>
        <dbReference type="ChEBI" id="CHEBI:456216"/>
        <dbReference type="EC" id="2.7.11.1"/>
    </reaction>
</comment>
<dbReference type="EC" id="2.7.11.1" evidence="3"/>
<keyword evidence="15 22" id="KW-0472">Membrane</keyword>
<evidence type="ECO:0000313" key="25">
    <source>
        <dbReference type="EnsemblPlants" id="PNT71714"/>
    </source>
</evidence>
<keyword evidence="11 20" id="KW-0547">Nucleotide-binding</keyword>
<evidence type="ECO:0000256" key="14">
    <source>
        <dbReference type="ARBA" id="ARBA00022989"/>
    </source>
</evidence>
<dbReference type="SMART" id="SM00220">
    <property type="entry name" value="S_TKc"/>
    <property type="match status" value="1"/>
</dbReference>
<feature type="binding site" evidence="20">
    <location>
        <position position="291"/>
    </location>
    <ligand>
        <name>ATP</name>
        <dbReference type="ChEBI" id="CHEBI:30616"/>
    </ligand>
</feature>
<dbReference type="InterPro" id="IPR032675">
    <property type="entry name" value="LRR_dom_sf"/>
</dbReference>
<dbReference type="Gene3D" id="1.10.510.10">
    <property type="entry name" value="Transferase(Phosphotransferase) domain 1"/>
    <property type="match status" value="1"/>
</dbReference>
<evidence type="ECO:0000259" key="23">
    <source>
        <dbReference type="PROSITE" id="PS50011"/>
    </source>
</evidence>
<keyword evidence="8 22" id="KW-0812">Transmembrane</keyword>
<evidence type="ECO:0000256" key="3">
    <source>
        <dbReference type="ARBA" id="ARBA00012513"/>
    </source>
</evidence>
<reference evidence="24" key="2">
    <citation type="submission" date="2017-06" db="EMBL/GenBank/DDBJ databases">
        <title>WGS assembly of Brachypodium distachyon.</title>
        <authorList>
            <consortium name="The International Brachypodium Initiative"/>
            <person name="Lucas S."/>
            <person name="Harmon-Smith M."/>
            <person name="Lail K."/>
            <person name="Tice H."/>
            <person name="Grimwood J."/>
            <person name="Bruce D."/>
            <person name="Barry K."/>
            <person name="Shu S."/>
            <person name="Lindquist E."/>
            <person name="Wang M."/>
            <person name="Pitluck S."/>
            <person name="Vogel J.P."/>
            <person name="Garvin D.F."/>
            <person name="Mockler T.C."/>
            <person name="Schmutz J."/>
            <person name="Rokhsar D."/>
            <person name="Bevan M.W."/>
        </authorList>
    </citation>
    <scope>NUCLEOTIDE SEQUENCE</scope>
    <source>
        <strain evidence="24">Bd21</strain>
    </source>
</reference>
<proteinExistence type="inferred from homology"/>
<evidence type="ECO:0000256" key="2">
    <source>
        <dbReference type="ARBA" id="ARBA00008684"/>
    </source>
</evidence>
<reference evidence="24 25" key="1">
    <citation type="journal article" date="2010" name="Nature">
        <title>Genome sequencing and analysis of the model grass Brachypodium distachyon.</title>
        <authorList>
            <consortium name="International Brachypodium Initiative"/>
        </authorList>
    </citation>
    <scope>NUCLEOTIDE SEQUENCE [LARGE SCALE GENOMIC DNA]</scope>
    <source>
        <strain evidence="24 25">Bd21</strain>
    </source>
</reference>
<keyword evidence="6" id="KW-0433">Leucine-rich repeat</keyword>
<evidence type="ECO:0000256" key="12">
    <source>
        <dbReference type="ARBA" id="ARBA00022777"/>
    </source>
</evidence>
<name>A0A2K2DBQ0_BRADI</name>
<dbReference type="SUPFAM" id="SSF52058">
    <property type="entry name" value="L domain-like"/>
    <property type="match status" value="1"/>
</dbReference>
<dbReference type="PROSITE" id="PS50011">
    <property type="entry name" value="PROTEIN_KINASE_DOM"/>
    <property type="match status" value="1"/>
</dbReference>
<dbReference type="GO" id="GO:0005524">
    <property type="term" value="F:ATP binding"/>
    <property type="evidence" value="ECO:0007669"/>
    <property type="project" value="UniProtKB-UniRule"/>
</dbReference>
<dbReference type="FunFam" id="1.10.510.10:FF:000016">
    <property type="entry name" value="Somatic embryogenesis receptor-like kinase 1"/>
    <property type="match status" value="1"/>
</dbReference>
<protein>
    <recommendedName>
        <fullName evidence="3">non-specific serine/threonine protein kinase</fullName>
        <ecNumber evidence="3">2.7.11.1</ecNumber>
    </recommendedName>
</protein>
<comment type="catalytic activity">
    <reaction evidence="18">
        <text>L-threonyl-[protein] + ATP = O-phospho-L-threonyl-[protein] + ADP + H(+)</text>
        <dbReference type="Rhea" id="RHEA:46608"/>
        <dbReference type="Rhea" id="RHEA-COMP:11060"/>
        <dbReference type="Rhea" id="RHEA-COMP:11605"/>
        <dbReference type="ChEBI" id="CHEBI:15378"/>
        <dbReference type="ChEBI" id="CHEBI:30013"/>
        <dbReference type="ChEBI" id="CHEBI:30616"/>
        <dbReference type="ChEBI" id="CHEBI:61977"/>
        <dbReference type="ChEBI" id="CHEBI:456216"/>
        <dbReference type="EC" id="2.7.11.1"/>
    </reaction>
</comment>
<dbReference type="EMBL" id="CM000881">
    <property type="protein sequence ID" value="PNT71714.1"/>
    <property type="molecule type" value="Genomic_DNA"/>
</dbReference>
<dbReference type="PROSITE" id="PS00108">
    <property type="entry name" value="PROTEIN_KINASE_ST"/>
    <property type="match status" value="1"/>
</dbReference>
<gene>
    <name evidence="24" type="ORF">BRADI_2g34314v3</name>
</gene>
<dbReference type="Pfam" id="PF08263">
    <property type="entry name" value="LRRNT_2"/>
    <property type="match status" value="1"/>
</dbReference>
<dbReference type="Gene3D" id="3.30.200.20">
    <property type="entry name" value="Phosphorylase Kinase, domain 1"/>
    <property type="match status" value="1"/>
</dbReference>
<keyword evidence="14 22" id="KW-1133">Transmembrane helix</keyword>
<dbReference type="InterPro" id="IPR017441">
    <property type="entry name" value="Protein_kinase_ATP_BS"/>
</dbReference>
<comment type="subcellular location">
    <subcellularLocation>
        <location evidence="1">Cell membrane</location>
        <topology evidence="1">Single-pass membrane protein</topology>
    </subcellularLocation>
</comment>
<evidence type="ECO:0000313" key="24">
    <source>
        <dbReference type="EMBL" id="PNT71714.1"/>
    </source>
</evidence>
<dbReference type="InterPro" id="IPR000719">
    <property type="entry name" value="Prot_kinase_dom"/>
</dbReference>
<evidence type="ECO:0000256" key="8">
    <source>
        <dbReference type="ARBA" id="ARBA00022692"/>
    </source>
</evidence>
<accession>A0A2K2DBQ0</accession>
<dbReference type="GO" id="GO:0005886">
    <property type="term" value="C:plasma membrane"/>
    <property type="evidence" value="ECO:0000318"/>
    <property type="project" value="GO_Central"/>
</dbReference>
<dbReference type="InterPro" id="IPR008271">
    <property type="entry name" value="Ser/Thr_kinase_AS"/>
</dbReference>
<dbReference type="Pfam" id="PF00069">
    <property type="entry name" value="Pkinase"/>
    <property type="match status" value="1"/>
</dbReference>
<dbReference type="Pfam" id="PF00560">
    <property type="entry name" value="LRR_1"/>
    <property type="match status" value="2"/>
</dbReference>
<dbReference type="InParanoid" id="A0A2K2DBQ0"/>
<dbReference type="PROSITE" id="PS00107">
    <property type="entry name" value="PROTEIN_KINASE_ATP"/>
    <property type="match status" value="1"/>
</dbReference>
<dbReference type="PANTHER" id="PTHR48006">
    <property type="entry name" value="LEUCINE-RICH REPEAT-CONTAINING PROTEIN DDB_G0281931-RELATED"/>
    <property type="match status" value="1"/>
</dbReference>
<dbReference type="GO" id="GO:0009742">
    <property type="term" value="P:brassinosteroid mediated signaling pathway"/>
    <property type="evidence" value="ECO:0007669"/>
    <property type="project" value="UniProtKB-ARBA"/>
</dbReference>
<keyword evidence="12" id="KW-0418">Kinase</keyword>
<dbReference type="InterPro" id="IPR011009">
    <property type="entry name" value="Kinase-like_dom_sf"/>
</dbReference>
<evidence type="ECO:0000256" key="4">
    <source>
        <dbReference type="ARBA" id="ARBA00022475"/>
    </source>
</evidence>
<dbReference type="Proteomes" id="UP000008810">
    <property type="component" value="Chromosome 2"/>
</dbReference>
<dbReference type="OrthoDB" id="680672at2759"/>
<dbReference type="InterPro" id="IPR001611">
    <property type="entry name" value="Leu-rich_rpt"/>
</dbReference>
<evidence type="ECO:0000256" key="1">
    <source>
        <dbReference type="ARBA" id="ARBA00004162"/>
    </source>
</evidence>
<evidence type="ECO:0000256" key="21">
    <source>
        <dbReference type="SAM" id="MobiDB-lite"/>
    </source>
</evidence>
<evidence type="ECO:0000256" key="20">
    <source>
        <dbReference type="PROSITE-ProRule" id="PRU10141"/>
    </source>
</evidence>
<keyword evidence="7" id="KW-0808">Transferase</keyword>
<feature type="domain" description="Protein kinase" evidence="23">
    <location>
        <begin position="263"/>
        <end position="547"/>
    </location>
</feature>
<dbReference type="AlphaFoldDB" id="A0A2K2DBQ0"/>
<dbReference type="GO" id="GO:0007165">
    <property type="term" value="P:signal transduction"/>
    <property type="evidence" value="ECO:0000318"/>
    <property type="project" value="GO_Central"/>
</dbReference>
<keyword evidence="16" id="KW-0675">Receptor</keyword>
<dbReference type="SUPFAM" id="SSF56112">
    <property type="entry name" value="Protein kinase-like (PK-like)"/>
    <property type="match status" value="1"/>
</dbReference>
<evidence type="ECO:0000256" key="6">
    <source>
        <dbReference type="ARBA" id="ARBA00022614"/>
    </source>
</evidence>
<keyword evidence="5" id="KW-0723">Serine/threonine-protein kinase</keyword>
<dbReference type="Gramene" id="PNT71714">
    <property type="protein sequence ID" value="PNT71714"/>
    <property type="gene ID" value="BRADI_2g34314v3"/>
</dbReference>
<keyword evidence="17" id="KW-0325">Glycoprotein</keyword>
<keyword evidence="9" id="KW-0732">Signal</keyword>
<evidence type="ECO:0000256" key="22">
    <source>
        <dbReference type="SAM" id="Phobius"/>
    </source>
</evidence>
<evidence type="ECO:0000256" key="13">
    <source>
        <dbReference type="ARBA" id="ARBA00022840"/>
    </source>
</evidence>
<keyword evidence="10" id="KW-0677">Repeat</keyword>
<evidence type="ECO:0000256" key="10">
    <source>
        <dbReference type="ARBA" id="ARBA00022737"/>
    </source>
</evidence>
<feature type="region of interest" description="Disordered" evidence="21">
    <location>
        <begin position="569"/>
        <end position="590"/>
    </location>
</feature>
<evidence type="ECO:0000256" key="5">
    <source>
        <dbReference type="ARBA" id="ARBA00022527"/>
    </source>
</evidence>
<dbReference type="InterPro" id="IPR051824">
    <property type="entry name" value="LRR_Rcpt-Like_S/T_Kinase"/>
</dbReference>
<dbReference type="EnsemblPlants" id="PNT71714">
    <property type="protein sequence ID" value="PNT71714"/>
    <property type="gene ID" value="BRADI_2g34314v3"/>
</dbReference>
<feature type="transmembrane region" description="Helical" evidence="22">
    <location>
        <begin position="9"/>
        <end position="31"/>
    </location>
</feature>
<dbReference type="FunFam" id="3.30.200.20:FF:000015">
    <property type="entry name" value="Somatic embryogenesis receptor kinase 1"/>
    <property type="match status" value="1"/>
</dbReference>
<evidence type="ECO:0000256" key="9">
    <source>
        <dbReference type="ARBA" id="ARBA00022729"/>
    </source>
</evidence>
<keyword evidence="13 20" id="KW-0067">ATP-binding</keyword>
<keyword evidence="4" id="KW-1003">Cell membrane</keyword>
<evidence type="ECO:0000256" key="17">
    <source>
        <dbReference type="ARBA" id="ARBA00023180"/>
    </source>
</evidence>
<dbReference type="FunFam" id="3.80.10.10:FF:000129">
    <property type="entry name" value="Leucine-rich repeat receptor-like kinase"/>
    <property type="match status" value="1"/>
</dbReference>
<sequence length="590" mass="65170">MAERRASSLGVIMAVAMVVIMAVLGLGLVAAEEDPWPDAPRYKVEALVAIRAALRDPNGVLVDWVANSSVHPCNWTGVVCSVSLGIDLHSRNLSGTLSPEIGKIRWLEDVNLGDNDISGPIPETLGEFQSLVRVDLSNNRFSGTIPPALCKEPIYDLQLSHNNLSGTIPDAIFTHRSNFFVDLSFNNLSGTLPDYNISFYGINTANFEGNPILHYNCNGTCGSTPMQENALPKESPNKNESEACFGHLKRYMLKEIKQATNNFNRNNILGQGGFGIVYKGLLHDGTIAAVKRLKDFVSSTGEHQFRTEVAVISLVVHRNLLSLIGFCSEKNERLLVYPYMPNGTVSSKLQEYVNQKPALDWPTRKKIALGTARGLVYLHDQCYPKIIHRDIKASNVLLDEEFEAIVADFGMAKMLEQGQTHVISEIRGTFGRIAPEYLRTGESSEKTDVYAYGLLLMELITGRRTLDVREEEYPKGGLVDWARELLEEGQLSSLVDKRLGSDYDSAELVEMVQTVLLCAMYNADHRPRMSEVVRMLEGDGSSAKRWEALKDIPTTPLPGTPVFIPSLAHGGEGEEYQSGDIEAIELSGPR</sequence>
<keyword evidence="26" id="KW-1185">Reference proteome</keyword>
<evidence type="ECO:0000313" key="26">
    <source>
        <dbReference type="Proteomes" id="UP000008810"/>
    </source>
</evidence>
<organism evidence="24">
    <name type="scientific">Brachypodium distachyon</name>
    <name type="common">Purple false brome</name>
    <name type="synonym">Trachynia distachya</name>
    <dbReference type="NCBI Taxonomy" id="15368"/>
    <lineage>
        <taxon>Eukaryota</taxon>
        <taxon>Viridiplantae</taxon>
        <taxon>Streptophyta</taxon>
        <taxon>Embryophyta</taxon>
        <taxon>Tracheophyta</taxon>
        <taxon>Spermatophyta</taxon>
        <taxon>Magnoliopsida</taxon>
        <taxon>Liliopsida</taxon>
        <taxon>Poales</taxon>
        <taxon>Poaceae</taxon>
        <taxon>BOP clade</taxon>
        <taxon>Pooideae</taxon>
        <taxon>Stipodae</taxon>
        <taxon>Brachypodieae</taxon>
        <taxon>Brachypodium</taxon>
    </lineage>
</organism>